<proteinExistence type="predicted"/>
<evidence type="ECO:0000313" key="1">
    <source>
        <dbReference type="EMBL" id="GAA0728738.1"/>
    </source>
</evidence>
<gene>
    <name evidence="1" type="ORF">GCM10008905_28010</name>
</gene>
<evidence type="ECO:0000313" key="2">
    <source>
        <dbReference type="Proteomes" id="UP001500339"/>
    </source>
</evidence>
<protein>
    <submittedName>
        <fullName evidence="1">Uncharacterized protein</fullName>
    </submittedName>
</protein>
<keyword evidence="2" id="KW-1185">Reference proteome</keyword>
<dbReference type="EMBL" id="BAAACF010000003">
    <property type="protein sequence ID" value="GAA0728738.1"/>
    <property type="molecule type" value="Genomic_DNA"/>
</dbReference>
<name>A0ABN1J4S0_9CLOT</name>
<organism evidence="1 2">
    <name type="scientific">Clostridium malenominatum</name>
    <dbReference type="NCBI Taxonomy" id="1539"/>
    <lineage>
        <taxon>Bacteria</taxon>
        <taxon>Bacillati</taxon>
        <taxon>Bacillota</taxon>
        <taxon>Clostridia</taxon>
        <taxon>Eubacteriales</taxon>
        <taxon>Clostridiaceae</taxon>
        <taxon>Clostridium</taxon>
    </lineage>
</organism>
<sequence length="55" mass="6502">MRDNIIYVDFSKGRNKGREGKDIIFKIKKVLKKIFSFNKKSPTPKNVIVYRKNIS</sequence>
<comment type="caution">
    <text evidence="1">The sequence shown here is derived from an EMBL/GenBank/DDBJ whole genome shotgun (WGS) entry which is preliminary data.</text>
</comment>
<reference evidence="1 2" key="1">
    <citation type="journal article" date="2019" name="Int. J. Syst. Evol. Microbiol.">
        <title>The Global Catalogue of Microorganisms (GCM) 10K type strain sequencing project: providing services to taxonomists for standard genome sequencing and annotation.</title>
        <authorList>
            <consortium name="The Broad Institute Genomics Platform"/>
            <consortium name="The Broad Institute Genome Sequencing Center for Infectious Disease"/>
            <person name="Wu L."/>
            <person name="Ma J."/>
        </authorList>
    </citation>
    <scope>NUCLEOTIDE SEQUENCE [LARGE SCALE GENOMIC DNA]</scope>
    <source>
        <strain evidence="1 2">JCM 1405</strain>
    </source>
</reference>
<accession>A0ABN1J4S0</accession>
<dbReference type="Proteomes" id="UP001500339">
    <property type="component" value="Unassembled WGS sequence"/>
</dbReference>